<dbReference type="EMBL" id="DXAN01000025">
    <property type="protein sequence ID" value="HJA09072.1"/>
    <property type="molecule type" value="Genomic_DNA"/>
</dbReference>
<dbReference type="AlphaFoldDB" id="A0A9D2HER8"/>
<name>A0A9D2HER8_9BACT</name>
<reference evidence="3" key="1">
    <citation type="journal article" date="2021" name="PeerJ">
        <title>Extensive microbial diversity within the chicken gut microbiome revealed by metagenomics and culture.</title>
        <authorList>
            <person name="Gilroy R."/>
            <person name="Ravi A."/>
            <person name="Getino M."/>
            <person name="Pursley I."/>
            <person name="Horton D.L."/>
            <person name="Alikhan N.F."/>
            <person name="Baker D."/>
            <person name="Gharbi K."/>
            <person name="Hall N."/>
            <person name="Watson M."/>
            <person name="Adriaenssens E.M."/>
            <person name="Foster-Nyarko E."/>
            <person name="Jarju S."/>
            <person name="Secka A."/>
            <person name="Antonio M."/>
            <person name="Oren A."/>
            <person name="Chaudhuri R.R."/>
            <person name="La Ragione R."/>
            <person name="Hildebrand F."/>
            <person name="Pallen M.J."/>
        </authorList>
    </citation>
    <scope>NUCLEOTIDE SEQUENCE</scope>
    <source>
        <strain evidence="3">CHK186-16707</strain>
    </source>
</reference>
<feature type="domain" description="Terminase large subunit gp17-like C-terminal" evidence="2">
    <location>
        <begin position="317"/>
        <end position="472"/>
    </location>
</feature>
<evidence type="ECO:0000313" key="3">
    <source>
        <dbReference type="EMBL" id="HJA09072.1"/>
    </source>
</evidence>
<dbReference type="InterPro" id="IPR035421">
    <property type="entry name" value="Terminase_6C"/>
</dbReference>
<evidence type="ECO:0000256" key="1">
    <source>
        <dbReference type="ARBA" id="ARBA00022612"/>
    </source>
</evidence>
<dbReference type="NCBIfam" id="TIGR01630">
    <property type="entry name" value="psiM2_ORF9"/>
    <property type="match status" value="1"/>
</dbReference>
<protein>
    <submittedName>
        <fullName evidence="3">Phage terminase large subunit</fullName>
    </submittedName>
</protein>
<evidence type="ECO:0000313" key="4">
    <source>
        <dbReference type="Proteomes" id="UP000824225"/>
    </source>
</evidence>
<dbReference type="InterPro" id="IPR006517">
    <property type="entry name" value="Phage_terminase_lsu-like_C"/>
</dbReference>
<evidence type="ECO:0000259" key="2">
    <source>
        <dbReference type="Pfam" id="PF17289"/>
    </source>
</evidence>
<dbReference type="Pfam" id="PF17289">
    <property type="entry name" value="Terminase_6C"/>
    <property type="match status" value="1"/>
</dbReference>
<dbReference type="Gene3D" id="3.30.420.240">
    <property type="match status" value="1"/>
</dbReference>
<keyword evidence="1" id="KW-1188">Viral release from host cell</keyword>
<accession>A0A9D2HER8</accession>
<organism evidence="3 4">
    <name type="scientific">Candidatus Mailhella merdigallinarum</name>
    <dbReference type="NCBI Taxonomy" id="2838658"/>
    <lineage>
        <taxon>Bacteria</taxon>
        <taxon>Pseudomonadati</taxon>
        <taxon>Thermodesulfobacteriota</taxon>
        <taxon>Desulfovibrionia</taxon>
        <taxon>Desulfovibrionales</taxon>
        <taxon>Desulfovibrionaceae</taxon>
        <taxon>Mailhella</taxon>
    </lineage>
</organism>
<comment type="caution">
    <text evidence="3">The sequence shown here is derived from an EMBL/GenBank/DDBJ whole genome shotgun (WGS) entry which is preliminary data.</text>
</comment>
<proteinExistence type="predicted"/>
<sequence>MLFAKATQAERDEIRRACEADLLTFTAVMFRARMAQPFLINWHHEVIADKLMAVYRGEVKNLLINMPPGGTKTELAVIHFMAWCFARSPYCRFLHLSGSGELASLNSATTKEIIELEEYQALWPRVVKRDTRAKNRWNLDVYGRTAGGVYATSTGGQVTGFRAGYIRPGFSGAILVDDPLKADDIWSKAKREAANRKLTGTIRSRRASSEHTPIILIMQRLHEDDPAGHALAGDFAAEFERLEIQGVQNEGTPEECSYWEAKESLVSMLELRERDPYTFSAQYQQRPTPPGGAMIKTEWVRHYDVPPADIHTVIFVLDTAQKQGERNDFSVLSQWGLSGRDVYLLALERGKWDAPDLLERTTAFLAAHRPRRPSPAKVRGVYIEDKSSGTGLIQSLRRIVSLCDMPVIAVQRNRDKVSRVHDVVPFIRAGQLVVPEVAPWLTAYMGELAAFSPAMTHTHDDQVDVTVDALVELLQSGGGMSQGMDLS</sequence>
<gene>
    <name evidence="3" type="primary">terL</name>
    <name evidence="3" type="ORF">H9962_07780</name>
</gene>
<reference evidence="3" key="2">
    <citation type="submission" date="2021-04" db="EMBL/GenBank/DDBJ databases">
        <authorList>
            <person name="Gilroy R."/>
        </authorList>
    </citation>
    <scope>NUCLEOTIDE SEQUENCE</scope>
    <source>
        <strain evidence="3">CHK186-16707</strain>
    </source>
</reference>
<dbReference type="Proteomes" id="UP000824225">
    <property type="component" value="Unassembled WGS sequence"/>
</dbReference>